<evidence type="ECO:0000256" key="4">
    <source>
        <dbReference type="PROSITE-ProRule" id="PRU01161"/>
    </source>
</evidence>
<protein>
    <submittedName>
        <fullName evidence="7">Calcium-independent phospholipase A2-gamma</fullName>
    </submittedName>
</protein>
<reference evidence="7 8" key="1">
    <citation type="journal article" date="2019" name="Mol. Ecol. Resour.">
        <title>Chromosome-level genome assembly of Triplophysa tibetana, a fish adapted to the harsh high-altitude environment of the Tibetan Plateau.</title>
        <authorList>
            <person name="Yang X."/>
            <person name="Liu H."/>
            <person name="Ma Z."/>
            <person name="Zou Y."/>
            <person name="Zou M."/>
            <person name="Mao Y."/>
            <person name="Li X."/>
            <person name="Wang H."/>
            <person name="Chen T."/>
            <person name="Wang W."/>
            <person name="Yang R."/>
        </authorList>
    </citation>
    <scope>NUCLEOTIDE SEQUENCE [LARGE SCALE GENOMIC DNA]</scope>
    <source>
        <strain evidence="7">TTIB1903HZAU</strain>
        <tissue evidence="7">Muscle</tissue>
    </source>
</reference>
<dbReference type="EMBL" id="SOYY01000020">
    <property type="protein sequence ID" value="KAA0706905.1"/>
    <property type="molecule type" value="Genomic_DNA"/>
</dbReference>
<dbReference type="CDD" id="cd07211">
    <property type="entry name" value="Pat_PNPLA8"/>
    <property type="match status" value="1"/>
</dbReference>
<dbReference type="GO" id="GO:0019369">
    <property type="term" value="P:arachidonate metabolic process"/>
    <property type="evidence" value="ECO:0007669"/>
    <property type="project" value="TreeGrafter"/>
</dbReference>
<dbReference type="PROSITE" id="PS51635">
    <property type="entry name" value="PNPLA"/>
    <property type="match status" value="1"/>
</dbReference>
<feature type="short sequence motif" description="GXGXXG" evidence="4">
    <location>
        <begin position="475"/>
        <end position="480"/>
    </location>
</feature>
<dbReference type="Gene3D" id="3.40.1090.10">
    <property type="entry name" value="Cytosolic phospholipase A2 catalytic domain"/>
    <property type="match status" value="1"/>
</dbReference>
<evidence type="ECO:0000256" key="5">
    <source>
        <dbReference type="SAM" id="MobiDB-lite"/>
    </source>
</evidence>
<feature type="active site" description="Nucleophile" evidence="4">
    <location>
        <position position="509"/>
    </location>
</feature>
<organism evidence="7 8">
    <name type="scientific">Triplophysa tibetana</name>
    <dbReference type="NCBI Taxonomy" id="1572043"/>
    <lineage>
        <taxon>Eukaryota</taxon>
        <taxon>Metazoa</taxon>
        <taxon>Chordata</taxon>
        <taxon>Craniata</taxon>
        <taxon>Vertebrata</taxon>
        <taxon>Euteleostomi</taxon>
        <taxon>Actinopterygii</taxon>
        <taxon>Neopterygii</taxon>
        <taxon>Teleostei</taxon>
        <taxon>Ostariophysi</taxon>
        <taxon>Cypriniformes</taxon>
        <taxon>Nemacheilidae</taxon>
        <taxon>Triplophysa</taxon>
    </lineage>
</organism>
<evidence type="ECO:0000259" key="6">
    <source>
        <dbReference type="PROSITE" id="PS51635"/>
    </source>
</evidence>
<dbReference type="InterPro" id="IPR016035">
    <property type="entry name" value="Acyl_Trfase/lysoPLipase"/>
</dbReference>
<keyword evidence="8" id="KW-1185">Reference proteome</keyword>
<dbReference type="AlphaFoldDB" id="A0A5A9NCG8"/>
<evidence type="ECO:0000256" key="1">
    <source>
        <dbReference type="ARBA" id="ARBA00022801"/>
    </source>
</evidence>
<dbReference type="Proteomes" id="UP000324632">
    <property type="component" value="Chromosome 20"/>
</dbReference>
<dbReference type="InterPro" id="IPR045217">
    <property type="entry name" value="PNPLA8-like"/>
</dbReference>
<keyword evidence="2 4" id="KW-0442">Lipid degradation</keyword>
<dbReference type="GO" id="GO:0016042">
    <property type="term" value="P:lipid catabolic process"/>
    <property type="evidence" value="ECO:0007669"/>
    <property type="project" value="UniProtKB-UniRule"/>
</dbReference>
<evidence type="ECO:0000256" key="3">
    <source>
        <dbReference type="ARBA" id="ARBA00023098"/>
    </source>
</evidence>
<evidence type="ECO:0000313" key="7">
    <source>
        <dbReference type="EMBL" id="KAA0706905.1"/>
    </source>
</evidence>
<dbReference type="Pfam" id="PF01734">
    <property type="entry name" value="Patatin"/>
    <property type="match status" value="1"/>
</dbReference>
<evidence type="ECO:0000313" key="8">
    <source>
        <dbReference type="Proteomes" id="UP000324632"/>
    </source>
</evidence>
<feature type="short sequence motif" description="GXSXG" evidence="4">
    <location>
        <begin position="507"/>
        <end position="511"/>
    </location>
</feature>
<keyword evidence="1 4" id="KW-0378">Hydrolase</keyword>
<dbReference type="PANTHER" id="PTHR24185:SF1">
    <property type="entry name" value="CALCIUM-INDEPENDENT PHOSPHOLIPASE A2-GAMMA"/>
    <property type="match status" value="1"/>
</dbReference>
<feature type="active site" description="Proton acceptor" evidence="4">
    <location>
        <position position="653"/>
    </location>
</feature>
<dbReference type="SUPFAM" id="SSF52151">
    <property type="entry name" value="FabD/lysophospholipase-like"/>
    <property type="match status" value="1"/>
</dbReference>
<proteinExistence type="predicted"/>
<dbReference type="GO" id="GO:0016020">
    <property type="term" value="C:membrane"/>
    <property type="evidence" value="ECO:0007669"/>
    <property type="project" value="TreeGrafter"/>
</dbReference>
<dbReference type="PANTHER" id="PTHR24185">
    <property type="entry name" value="CALCIUM-INDEPENDENT PHOSPHOLIPASE A2-GAMMA"/>
    <property type="match status" value="1"/>
</dbReference>
<feature type="domain" description="PNPLA" evidence="6">
    <location>
        <begin position="471"/>
        <end position="666"/>
    </location>
</feature>
<sequence length="813" mass="91343">MFRFYSTSSRNTFKPEAPIGVLQKNTTSLRLHLLRLRLGQSFIRLSEHINLYFKQKEVSVLDNSQEVGKREKPFTRTHRRTLRGKSLGKNTSFLGTTVHDQKASLNLPEGPPLTSCFAKPQLFHVSALATRFGESYSYVANHINSVCSRNPTKQMHVELSSDDVLRTKNRKRKISDDKAPCQKNEQTQQNISIPTTTSAAGVHNNNESSSWEEGYLHFADHINRYFRAKVADTVEESPRSRIPASQTEAQMLKSSVLLDRPPLERAQDSTSPPQPKSPSLFQMSSLTTRFGENYTYMANHINRYFNGSAAAEEEELDRAFLERTGTLEKPVSFFECLLKPSTIPSLVGSCLGMGSNSISDQTTPDTKIQEGTLYKTALGKRKAEDMAKVLLNSLQDAIVPSSITSCVEELNAHLIKYPACKAVVWQEKAALQLLRRRRIFWMNEQLQEAIRETLALIGYVDSVKGCGIRVLSIDGGGTKGLVPLQVLKQLEAQTGKQIHQLFDYICGVSTGAVLAFMLGLVHISLDDCEEMYHHFGSDVFRQNPLVGTMKMGWTHSYYNTDTWEMILREKMGEEILIKTARDGLSPKVSAVSAVVNWGKSPKAFIFRNYNHAPGKLSRYAGGSGYRLWQAVRSSSAAPGYFQEFPLHGDIHQDGGLIVNNPCALAVHESRLLWPNQSFQCVLSLGTGRYDNARRGPATSTSLRAKISNLICSATDTEGNVEIVHISGVHTLLDDLLSPNVYFRFNPMLSLDVTLDESRPGVLKQMRDDTQLYLDRNQPKLERLSKVLTTERTAIWKARDWISEKAWELQQRWA</sequence>
<comment type="caution">
    <text evidence="7">The sequence shown here is derived from an EMBL/GenBank/DDBJ whole genome shotgun (WGS) entry which is preliminary data.</text>
</comment>
<keyword evidence="3 4" id="KW-0443">Lipid metabolism</keyword>
<dbReference type="InterPro" id="IPR002641">
    <property type="entry name" value="PNPLA_dom"/>
</dbReference>
<evidence type="ECO:0000256" key="2">
    <source>
        <dbReference type="ARBA" id="ARBA00022963"/>
    </source>
</evidence>
<feature type="compositionally biased region" description="Polar residues" evidence="5">
    <location>
        <begin position="183"/>
        <end position="206"/>
    </location>
</feature>
<feature type="short sequence motif" description="DGA/G" evidence="4">
    <location>
        <begin position="653"/>
        <end position="655"/>
    </location>
</feature>
<feature type="region of interest" description="Disordered" evidence="5">
    <location>
        <begin position="171"/>
        <end position="206"/>
    </location>
</feature>
<dbReference type="GO" id="GO:0047499">
    <property type="term" value="F:calcium-independent phospholipase A2 activity"/>
    <property type="evidence" value="ECO:0007669"/>
    <property type="project" value="TreeGrafter"/>
</dbReference>
<accession>A0A5A9NCG8</accession>
<name>A0A5A9NCG8_9TELE</name>
<gene>
    <name evidence="7" type="ORF">E1301_Tti002225</name>
</gene>